<sequence length="374" mass="39549">MSEVHILLLPGDGIGPEVLAEARSLLEALGPATGLRFSFSDDLIGGAAIDAYGTPLREETIEAARQSDAVLLGAVGGPKWDHLPKATRPEAGLLRLRKELGLFANLRPVKVFDALADASPLKPEIVRGVDLLVVRELTGGLYFGQPSELVRGPEGRRAVDTLPYTEAEIARIVDLAFHLARERRRKVTSVDKANVLNTSQLWREVASEVAARYPDVALEHALVDSCAMRLVSRPRDFDVLVMENLFGDILSDEAAVLAGSLGMLPSASLHGAPPSRPGSPARLFGLYEPVHGSAPDIAGRGIANPIGAILSAAMLLRWTLGQEAAATAVEAAVADVLDAGIRTADLAGPGTQPVGTTEFGRLVRERALARLSAG</sequence>
<dbReference type="SMART" id="SM01329">
    <property type="entry name" value="Iso_dh"/>
    <property type="match status" value="1"/>
</dbReference>
<keyword evidence="12 15" id="KW-0560">Oxidoreductase</keyword>
<evidence type="ECO:0000256" key="8">
    <source>
        <dbReference type="ARBA" id="ARBA00022490"/>
    </source>
</evidence>
<evidence type="ECO:0000256" key="10">
    <source>
        <dbReference type="ARBA" id="ARBA00022723"/>
    </source>
</evidence>
<comment type="cofactor">
    <cofactor evidence="15 16">
        <name>Mg(2+)</name>
        <dbReference type="ChEBI" id="CHEBI:18420"/>
    </cofactor>
    <cofactor evidence="15 16">
        <name>Mn(2+)</name>
        <dbReference type="ChEBI" id="CHEBI:29035"/>
    </cofactor>
    <text evidence="15 16">Binds 1 Mg(2+) or Mn(2+) ion per subunit.</text>
</comment>
<dbReference type="PANTHER" id="PTHR42979:SF1">
    <property type="entry name" value="3-ISOPROPYLMALATE DEHYDROGENASE"/>
    <property type="match status" value="1"/>
</dbReference>
<accession>A0A831THA3</accession>
<name>A0A831THA3_9BACT</name>
<feature type="site" description="Important for catalysis" evidence="15">
    <location>
        <position position="192"/>
    </location>
</feature>
<comment type="pathway">
    <text evidence="4 15 16">Amino-acid biosynthesis; L-leucine biosynthesis; L-leucine from 3-methyl-2-oxobutanoate: step 3/4.</text>
</comment>
<evidence type="ECO:0000256" key="15">
    <source>
        <dbReference type="HAMAP-Rule" id="MF_01033"/>
    </source>
</evidence>
<evidence type="ECO:0000256" key="3">
    <source>
        <dbReference type="ARBA" id="ARBA00004496"/>
    </source>
</evidence>
<feature type="binding site" evidence="15">
    <location>
        <position position="252"/>
    </location>
    <ligand>
        <name>Mg(2+)</name>
        <dbReference type="ChEBI" id="CHEBI:18420"/>
    </ligand>
</feature>
<feature type="binding site" evidence="15">
    <location>
        <position position="135"/>
    </location>
    <ligand>
        <name>substrate</name>
    </ligand>
</feature>
<comment type="cofactor">
    <cofactor evidence="2">
        <name>Mn(2+)</name>
        <dbReference type="ChEBI" id="CHEBI:29035"/>
    </cofactor>
</comment>
<feature type="binding site" evidence="15">
    <location>
        <position position="224"/>
    </location>
    <ligand>
        <name>substrate</name>
    </ligand>
</feature>
<comment type="subunit">
    <text evidence="6 15 16">Homodimer.</text>
</comment>
<evidence type="ECO:0000256" key="14">
    <source>
        <dbReference type="ARBA" id="ARBA00023304"/>
    </source>
</evidence>
<feature type="binding site" evidence="15">
    <location>
        <position position="97"/>
    </location>
    <ligand>
        <name>substrate</name>
    </ligand>
</feature>
<dbReference type="InterPro" id="IPR004429">
    <property type="entry name" value="Isopropylmalate_DH"/>
</dbReference>
<keyword evidence="10 15" id="KW-0479">Metal-binding</keyword>
<comment type="subcellular location">
    <subcellularLocation>
        <location evidence="3 15">Cytoplasm</location>
    </subcellularLocation>
</comment>
<gene>
    <name evidence="15 18" type="primary">leuB</name>
    <name evidence="18" type="ORF">ENP34_12770</name>
</gene>
<evidence type="ECO:0000256" key="12">
    <source>
        <dbReference type="ARBA" id="ARBA00023002"/>
    </source>
</evidence>
<dbReference type="EMBL" id="DSIY01000297">
    <property type="protein sequence ID" value="HEG92286.1"/>
    <property type="molecule type" value="Genomic_DNA"/>
</dbReference>
<feature type="binding site" evidence="15">
    <location>
        <position position="224"/>
    </location>
    <ligand>
        <name>Mg(2+)</name>
        <dbReference type="ChEBI" id="CHEBI:18420"/>
    </ligand>
</feature>
<evidence type="ECO:0000256" key="16">
    <source>
        <dbReference type="RuleBase" id="RU004445"/>
    </source>
</evidence>
<evidence type="ECO:0000313" key="18">
    <source>
        <dbReference type="EMBL" id="HEG92286.1"/>
    </source>
</evidence>
<dbReference type="GO" id="GO:0000287">
    <property type="term" value="F:magnesium ion binding"/>
    <property type="evidence" value="ECO:0007669"/>
    <property type="project" value="InterPro"/>
</dbReference>
<keyword evidence="14 15" id="KW-0100">Branched-chain amino acid biosynthesis</keyword>
<keyword evidence="9 15" id="KW-0028">Amino-acid biosynthesis</keyword>
<evidence type="ECO:0000256" key="2">
    <source>
        <dbReference type="ARBA" id="ARBA00001936"/>
    </source>
</evidence>
<dbReference type="GO" id="GO:0009098">
    <property type="term" value="P:L-leucine biosynthetic process"/>
    <property type="evidence" value="ECO:0007669"/>
    <property type="project" value="UniProtKB-UniRule"/>
</dbReference>
<comment type="similarity">
    <text evidence="5 15">Belongs to the isocitrate and isopropylmalate dehydrogenases family. LeuB type 1 subfamily.</text>
</comment>
<organism evidence="18">
    <name type="scientific">Thermorudis peleae</name>
    <dbReference type="NCBI Taxonomy" id="1382356"/>
    <lineage>
        <taxon>Bacteria</taxon>
        <taxon>Pseudomonadati</taxon>
        <taxon>Thermomicrobiota</taxon>
        <taxon>Thermomicrobia</taxon>
        <taxon>Thermomicrobia incertae sedis</taxon>
        <taxon>Thermorudis</taxon>
    </lineage>
</organism>
<keyword evidence="13 15" id="KW-0520">NAD</keyword>
<evidence type="ECO:0000256" key="6">
    <source>
        <dbReference type="ARBA" id="ARBA00011738"/>
    </source>
</evidence>
<protein>
    <recommendedName>
        <fullName evidence="15">3-isopropylmalate dehydrogenase</fullName>
        <ecNumber evidence="15">1.1.1.85</ecNumber>
    </recommendedName>
    <alternativeName>
        <fullName evidence="15">3-IPM-DH</fullName>
    </alternativeName>
    <alternativeName>
        <fullName evidence="15">Beta-IPM dehydrogenase</fullName>
        <shortName evidence="15">IMDH</shortName>
    </alternativeName>
</protein>
<comment type="caution">
    <text evidence="18">The sequence shown here is derived from an EMBL/GenBank/DDBJ whole genome shotgun (WGS) entry which is preliminary data.</text>
</comment>
<feature type="binding site" evidence="15">
    <location>
        <begin position="292"/>
        <end position="304"/>
    </location>
    <ligand>
        <name>NAD(+)</name>
        <dbReference type="ChEBI" id="CHEBI:57540"/>
    </ligand>
</feature>
<dbReference type="InterPro" id="IPR024084">
    <property type="entry name" value="IsoPropMal-DH-like_dom"/>
</dbReference>
<dbReference type="GO" id="GO:0005829">
    <property type="term" value="C:cytosol"/>
    <property type="evidence" value="ECO:0007669"/>
    <property type="project" value="TreeGrafter"/>
</dbReference>
<evidence type="ECO:0000256" key="1">
    <source>
        <dbReference type="ARBA" id="ARBA00000624"/>
    </source>
</evidence>
<feature type="domain" description="Isopropylmalate dehydrogenase-like" evidence="17">
    <location>
        <begin position="5"/>
        <end position="363"/>
    </location>
</feature>
<evidence type="ECO:0000256" key="9">
    <source>
        <dbReference type="ARBA" id="ARBA00022605"/>
    </source>
</evidence>
<keyword evidence="15" id="KW-0464">Manganese</keyword>
<dbReference type="PANTHER" id="PTHR42979">
    <property type="entry name" value="3-ISOPROPYLMALATE DEHYDROGENASE"/>
    <property type="match status" value="1"/>
</dbReference>
<dbReference type="NCBIfam" id="TIGR00169">
    <property type="entry name" value="leuB"/>
    <property type="match status" value="1"/>
</dbReference>
<evidence type="ECO:0000256" key="11">
    <source>
        <dbReference type="ARBA" id="ARBA00022842"/>
    </source>
</evidence>
<dbReference type="Gene3D" id="3.40.718.10">
    <property type="entry name" value="Isopropylmalate Dehydrogenase"/>
    <property type="match status" value="1"/>
</dbReference>
<reference evidence="18" key="1">
    <citation type="journal article" date="2020" name="mSystems">
        <title>Genome- and Community-Level Interaction Insights into Carbon Utilization and Element Cycling Functions of Hydrothermarchaeota in Hydrothermal Sediment.</title>
        <authorList>
            <person name="Zhou Z."/>
            <person name="Liu Y."/>
            <person name="Xu W."/>
            <person name="Pan J."/>
            <person name="Luo Z.H."/>
            <person name="Li M."/>
        </authorList>
    </citation>
    <scope>NUCLEOTIDE SEQUENCE [LARGE SCALE GENOMIC DNA]</scope>
    <source>
        <strain evidence="18">SpSt-210</strain>
    </source>
</reference>
<dbReference type="FunFam" id="3.40.718.10:FF:000028">
    <property type="entry name" value="3-isopropylmalate dehydrogenase"/>
    <property type="match status" value="1"/>
</dbReference>
<comment type="catalytic activity">
    <reaction evidence="1 15 16">
        <text>(2R,3S)-3-isopropylmalate + NAD(+) = 4-methyl-2-oxopentanoate + CO2 + NADH</text>
        <dbReference type="Rhea" id="RHEA:32271"/>
        <dbReference type="ChEBI" id="CHEBI:16526"/>
        <dbReference type="ChEBI" id="CHEBI:17865"/>
        <dbReference type="ChEBI" id="CHEBI:35121"/>
        <dbReference type="ChEBI" id="CHEBI:57540"/>
        <dbReference type="ChEBI" id="CHEBI:57945"/>
        <dbReference type="EC" id="1.1.1.85"/>
    </reaction>
</comment>
<evidence type="ECO:0000256" key="5">
    <source>
        <dbReference type="ARBA" id="ARBA00008319"/>
    </source>
</evidence>
<feature type="site" description="Important for catalysis" evidence="15">
    <location>
        <position position="142"/>
    </location>
</feature>
<keyword evidence="8 15" id="KW-0963">Cytoplasm</keyword>
<dbReference type="InterPro" id="IPR019818">
    <property type="entry name" value="IsoCit/isopropylmalate_DH_CS"/>
</dbReference>
<keyword evidence="11 15" id="KW-0460">Magnesium</keyword>
<dbReference type="UniPathway" id="UPA00048">
    <property type="reaction ID" value="UER00072"/>
</dbReference>
<evidence type="ECO:0000256" key="7">
    <source>
        <dbReference type="ARBA" id="ARBA00022430"/>
    </source>
</evidence>
<feature type="binding site" evidence="15">
    <location>
        <begin position="77"/>
        <end position="90"/>
    </location>
    <ligand>
        <name>NAD(+)</name>
        <dbReference type="ChEBI" id="CHEBI:57540"/>
    </ligand>
</feature>
<feature type="binding site" evidence="15">
    <location>
        <position position="248"/>
    </location>
    <ligand>
        <name>Mg(2+)</name>
        <dbReference type="ChEBI" id="CHEBI:18420"/>
    </ligand>
</feature>
<dbReference type="HAMAP" id="MF_01033">
    <property type="entry name" value="LeuB_type1"/>
    <property type="match status" value="1"/>
</dbReference>
<evidence type="ECO:0000256" key="13">
    <source>
        <dbReference type="ARBA" id="ARBA00023027"/>
    </source>
</evidence>
<dbReference type="GO" id="GO:0003862">
    <property type="term" value="F:3-isopropylmalate dehydrogenase activity"/>
    <property type="evidence" value="ECO:0007669"/>
    <property type="project" value="UniProtKB-UniRule"/>
</dbReference>
<dbReference type="PROSITE" id="PS00470">
    <property type="entry name" value="IDH_IMDH"/>
    <property type="match status" value="1"/>
</dbReference>
<dbReference type="Pfam" id="PF00180">
    <property type="entry name" value="Iso_dh"/>
    <property type="match status" value="1"/>
</dbReference>
<evidence type="ECO:0000259" key="17">
    <source>
        <dbReference type="SMART" id="SM01329"/>
    </source>
</evidence>
<dbReference type="AlphaFoldDB" id="A0A831THA3"/>
<comment type="function">
    <text evidence="15 16">Catalyzes the oxidation of 3-carboxy-2-hydroxy-4-methylpentanoate (3-isopropylmalate) to 3-carboxy-4-methyl-2-oxopentanoate. The product decarboxylates to 4-methyl-2 oxopentanoate.</text>
</comment>
<feature type="binding site" evidence="15">
    <location>
        <position position="107"/>
    </location>
    <ligand>
        <name>substrate</name>
    </ligand>
</feature>
<dbReference type="SUPFAM" id="SSF53659">
    <property type="entry name" value="Isocitrate/Isopropylmalate dehydrogenase-like"/>
    <property type="match status" value="1"/>
</dbReference>
<keyword evidence="7 15" id="KW-0432">Leucine biosynthesis</keyword>
<proteinExistence type="inferred from homology"/>
<dbReference type="GO" id="GO:0051287">
    <property type="term" value="F:NAD binding"/>
    <property type="evidence" value="ECO:0007669"/>
    <property type="project" value="InterPro"/>
</dbReference>
<dbReference type="EC" id="1.1.1.85" evidence="15"/>
<evidence type="ECO:0000256" key="4">
    <source>
        <dbReference type="ARBA" id="ARBA00004762"/>
    </source>
</evidence>